<evidence type="ECO:0000256" key="17">
    <source>
        <dbReference type="SAM" id="SignalP"/>
    </source>
</evidence>
<keyword evidence="10" id="KW-0378">Hydrolase</keyword>
<dbReference type="GO" id="GO:0004222">
    <property type="term" value="F:metalloendopeptidase activity"/>
    <property type="evidence" value="ECO:0007669"/>
    <property type="project" value="InterPro"/>
</dbReference>
<evidence type="ECO:0000256" key="14">
    <source>
        <dbReference type="PIRSR" id="PIRSR601384-1"/>
    </source>
</evidence>
<evidence type="ECO:0000256" key="6">
    <source>
        <dbReference type="ARBA" id="ARBA00022670"/>
    </source>
</evidence>
<dbReference type="OrthoDB" id="412874at2759"/>
<evidence type="ECO:0000256" key="1">
    <source>
        <dbReference type="ARBA" id="ARBA00001187"/>
    </source>
</evidence>
<feature type="domain" description="Lysine-specific metallo-endopeptidase" evidence="18">
    <location>
        <begin position="95"/>
        <end position="231"/>
    </location>
</feature>
<keyword evidence="8 15" id="KW-0479">Metal-binding</keyword>
<feature type="compositionally biased region" description="Low complexity" evidence="16">
    <location>
        <begin position="275"/>
        <end position="303"/>
    </location>
</feature>
<dbReference type="SUPFAM" id="SSF55486">
    <property type="entry name" value="Metalloproteases ('zincins'), catalytic domain"/>
    <property type="match status" value="1"/>
</dbReference>
<feature type="chain" id="PRO_5012338241" description="deuterolysin" evidence="17">
    <location>
        <begin position="17"/>
        <end position="437"/>
    </location>
</feature>
<evidence type="ECO:0000256" key="2">
    <source>
        <dbReference type="ARBA" id="ARBA00004613"/>
    </source>
</evidence>
<dbReference type="Proteomes" id="UP000224854">
    <property type="component" value="Unassembled WGS sequence"/>
</dbReference>
<accession>A0A2C5YVE0</accession>
<comment type="catalytic activity">
    <reaction evidence="1">
        <text>Preferential cleavage of bonds with hydrophobic residues in P1'. Also 3-Asn-|-Gln-4 and 8-Gly-|-Ser-9 bonds in insulin B chain.</text>
        <dbReference type="EC" id="3.4.24.39"/>
    </reaction>
</comment>
<evidence type="ECO:0000256" key="7">
    <source>
        <dbReference type="ARBA" id="ARBA00022685"/>
    </source>
</evidence>
<feature type="region of interest" description="Disordered" evidence="16">
    <location>
        <begin position="240"/>
        <end position="423"/>
    </location>
</feature>
<feature type="compositionally biased region" description="Low complexity" evidence="16">
    <location>
        <begin position="384"/>
        <end position="396"/>
    </location>
</feature>
<dbReference type="CDD" id="cd11008">
    <property type="entry name" value="M35_deuterolysin_like"/>
    <property type="match status" value="1"/>
</dbReference>
<evidence type="ECO:0000256" key="8">
    <source>
        <dbReference type="ARBA" id="ARBA00022723"/>
    </source>
</evidence>
<proteinExistence type="inferred from homology"/>
<protein>
    <recommendedName>
        <fullName evidence="4">deuterolysin</fullName>
        <ecNumber evidence="4">3.4.24.39</ecNumber>
    </recommendedName>
</protein>
<evidence type="ECO:0000256" key="3">
    <source>
        <dbReference type="ARBA" id="ARBA00010279"/>
    </source>
</evidence>
<evidence type="ECO:0000313" key="20">
    <source>
        <dbReference type="Proteomes" id="UP000224854"/>
    </source>
</evidence>
<evidence type="ECO:0000256" key="12">
    <source>
        <dbReference type="ARBA" id="ARBA00023049"/>
    </source>
</evidence>
<comment type="similarity">
    <text evidence="3">Belongs to the peptidase M35 family.</text>
</comment>
<dbReference type="GO" id="GO:0046872">
    <property type="term" value="F:metal ion binding"/>
    <property type="evidence" value="ECO:0007669"/>
    <property type="project" value="UniProtKB-KW"/>
</dbReference>
<dbReference type="PANTHER" id="PTHR37016:SF3">
    <property type="entry name" value="NEUTRAL PROTEASE 2-RELATED"/>
    <property type="match status" value="1"/>
</dbReference>
<sequence length="437" mass="45202">MKTIAALGTVILTAAAAPSVFKRAYVSTLGSELPDDFVVQNLHPPASYFEGNDTALEQASPSKRATVDRSCNGQRQQMINSALSGCASRAQKAAAAAKDPSNKLVLEFFKNDDQQTRQRVASVLEGVAADCGGGGKSTSIGCEQGESDQGFYGFTRFGQGRPTMQLFPLFFSLGQQGGSCGHLDSTGMILHEMTHADAETDDFSSSYGLQAIAALAPQQNIQHADTYAFFSQAVDIGCSGSDLRRGGPPSGAPAQGSPNRNRSGNSPDDETDGQTGSPTGNSPNGNSPNGNSPVGNSPTGNSPTGDSPFGNSPNGDSPFGDSPFGNPGNGNPQNGNSPFRNSPNGNSPNGDSPFDNSGNSGNGNSPFGNSPFENSPFGNSPFDNSGNQNPQGGNSPFSASPFDASEIQSEQNSQDNSPSSLPNWVNEIVSYVTRSTE</sequence>
<feature type="binding site" evidence="15">
    <location>
        <position position="191"/>
    </location>
    <ligand>
        <name>Zn(2+)</name>
        <dbReference type="ChEBI" id="CHEBI:29105"/>
        <note>catalytic</note>
    </ligand>
</feature>
<evidence type="ECO:0000259" key="18">
    <source>
        <dbReference type="Pfam" id="PF14521"/>
    </source>
</evidence>
<keyword evidence="12" id="KW-0482">Metalloprotease</keyword>
<dbReference type="AlphaFoldDB" id="A0A2C5YVE0"/>
<feature type="signal peptide" evidence="17">
    <location>
        <begin position="1"/>
        <end position="16"/>
    </location>
</feature>
<organism evidence="19 20">
    <name type="scientific">Ophiocordyceps australis</name>
    <dbReference type="NCBI Taxonomy" id="1399860"/>
    <lineage>
        <taxon>Eukaryota</taxon>
        <taxon>Fungi</taxon>
        <taxon>Dikarya</taxon>
        <taxon>Ascomycota</taxon>
        <taxon>Pezizomycotina</taxon>
        <taxon>Sordariomycetes</taxon>
        <taxon>Hypocreomycetidae</taxon>
        <taxon>Hypocreales</taxon>
        <taxon>Ophiocordycipitaceae</taxon>
        <taxon>Ophiocordyceps</taxon>
    </lineage>
</organism>
<dbReference type="EC" id="3.4.24.39" evidence="4"/>
<comment type="caution">
    <text evidence="19">The sequence shown here is derived from an EMBL/GenBank/DDBJ whole genome shotgun (WGS) entry which is preliminary data.</text>
</comment>
<dbReference type="InterPro" id="IPR001384">
    <property type="entry name" value="Peptidase_M35"/>
</dbReference>
<feature type="compositionally biased region" description="Polar residues" evidence="16">
    <location>
        <begin position="406"/>
        <end position="423"/>
    </location>
</feature>
<dbReference type="EMBL" id="NJEU01000560">
    <property type="protein sequence ID" value="PHH72737.1"/>
    <property type="molecule type" value="Genomic_DNA"/>
</dbReference>
<gene>
    <name evidence="19" type="ORF">CDD82_5831</name>
</gene>
<evidence type="ECO:0000256" key="15">
    <source>
        <dbReference type="PIRSR" id="PIRSR601384-2"/>
    </source>
</evidence>
<dbReference type="Pfam" id="PF14521">
    <property type="entry name" value="Aspzincin_M35"/>
    <property type="match status" value="1"/>
</dbReference>
<evidence type="ECO:0000256" key="11">
    <source>
        <dbReference type="ARBA" id="ARBA00022833"/>
    </source>
</evidence>
<comment type="subcellular location">
    <subcellularLocation>
        <location evidence="2">Secreted</location>
    </subcellularLocation>
</comment>
<dbReference type="InterPro" id="IPR029463">
    <property type="entry name" value="Lys_MEP"/>
</dbReference>
<feature type="binding site" evidence="15">
    <location>
        <position position="195"/>
    </location>
    <ligand>
        <name>Zn(2+)</name>
        <dbReference type="ChEBI" id="CHEBI:29105"/>
        <note>catalytic</note>
    </ligand>
</feature>
<feature type="binding site" evidence="15">
    <location>
        <position position="202"/>
    </location>
    <ligand>
        <name>Zn(2+)</name>
        <dbReference type="ChEBI" id="CHEBI:29105"/>
        <note>catalytic</note>
    </ligand>
</feature>
<dbReference type="GO" id="GO:0006508">
    <property type="term" value="P:proteolysis"/>
    <property type="evidence" value="ECO:0007669"/>
    <property type="project" value="UniProtKB-KW"/>
</dbReference>
<dbReference type="Gene3D" id="3.40.390.10">
    <property type="entry name" value="Collagenase (Catalytic Domain)"/>
    <property type="match status" value="1"/>
</dbReference>
<dbReference type="PANTHER" id="PTHR37016">
    <property type="match status" value="1"/>
</dbReference>
<keyword evidence="9 17" id="KW-0732">Signal</keyword>
<dbReference type="InterPro" id="IPR024079">
    <property type="entry name" value="MetalloPept_cat_dom_sf"/>
</dbReference>
<keyword evidence="6" id="KW-0645">Protease</keyword>
<reference evidence="19 20" key="1">
    <citation type="submission" date="2017-06" db="EMBL/GenBank/DDBJ databases">
        <title>Ant-infecting Ophiocordyceps genomes reveal a high diversity of potential behavioral manipulation genes and a possible major role for enterotoxins.</title>
        <authorList>
            <person name="De Bekker C."/>
            <person name="Evans H.C."/>
            <person name="Brachmann A."/>
            <person name="Hughes D.P."/>
        </authorList>
    </citation>
    <scope>NUCLEOTIDE SEQUENCE [LARGE SCALE GENOMIC DNA]</scope>
    <source>
        <strain evidence="19 20">1348a</strain>
    </source>
</reference>
<evidence type="ECO:0000256" key="10">
    <source>
        <dbReference type="ARBA" id="ARBA00022801"/>
    </source>
</evidence>
<name>A0A2C5YVE0_9HYPO</name>
<feature type="compositionally biased region" description="Low complexity" evidence="16">
    <location>
        <begin position="317"/>
        <end position="372"/>
    </location>
</feature>
<evidence type="ECO:0000256" key="16">
    <source>
        <dbReference type="SAM" id="MobiDB-lite"/>
    </source>
</evidence>
<comment type="cofactor">
    <cofactor evidence="15">
        <name>Zn(2+)</name>
        <dbReference type="ChEBI" id="CHEBI:29105"/>
    </cofactor>
    <text evidence="15">Binds 1 zinc ion per subunit.</text>
</comment>
<keyword evidence="13" id="KW-0865">Zymogen</keyword>
<evidence type="ECO:0000313" key="19">
    <source>
        <dbReference type="EMBL" id="PHH72737.1"/>
    </source>
</evidence>
<evidence type="ECO:0000256" key="5">
    <source>
        <dbReference type="ARBA" id="ARBA00022525"/>
    </source>
</evidence>
<keyword evidence="11 15" id="KW-0862">Zinc</keyword>
<keyword evidence="7" id="KW-0165">Cleavage on pair of basic residues</keyword>
<dbReference type="InterPro" id="IPR050414">
    <property type="entry name" value="Fungal_M35_metalloproteases"/>
</dbReference>
<evidence type="ECO:0000256" key="13">
    <source>
        <dbReference type="ARBA" id="ARBA00023145"/>
    </source>
</evidence>
<dbReference type="GO" id="GO:0005576">
    <property type="term" value="C:extracellular region"/>
    <property type="evidence" value="ECO:0007669"/>
    <property type="project" value="UniProtKB-SubCell"/>
</dbReference>
<evidence type="ECO:0000256" key="9">
    <source>
        <dbReference type="ARBA" id="ARBA00022729"/>
    </source>
</evidence>
<keyword evidence="20" id="KW-1185">Reference proteome</keyword>
<keyword evidence="5" id="KW-0964">Secreted</keyword>
<feature type="active site" evidence="14">
    <location>
        <position position="192"/>
    </location>
</feature>
<dbReference type="PRINTS" id="PR00768">
    <property type="entry name" value="DEUTEROLYSIN"/>
</dbReference>
<evidence type="ECO:0000256" key="4">
    <source>
        <dbReference type="ARBA" id="ARBA00012431"/>
    </source>
</evidence>